<evidence type="ECO:0000256" key="2">
    <source>
        <dbReference type="ARBA" id="ARBA00022525"/>
    </source>
</evidence>
<dbReference type="SUPFAM" id="SSF51120">
    <property type="entry name" value="beta-Roll"/>
    <property type="match status" value="2"/>
</dbReference>
<dbReference type="InterPro" id="IPR018511">
    <property type="entry name" value="Hemolysin-typ_Ca-bd_CS"/>
</dbReference>
<accession>A0ABW9Y5N3</accession>
<organism evidence="3 4">
    <name type="scientific">Paragemmobacter ruber</name>
    <dbReference type="NCBI Taxonomy" id="1985673"/>
    <lineage>
        <taxon>Bacteria</taxon>
        <taxon>Pseudomonadati</taxon>
        <taxon>Pseudomonadota</taxon>
        <taxon>Alphaproteobacteria</taxon>
        <taxon>Rhodobacterales</taxon>
        <taxon>Paracoccaceae</taxon>
        <taxon>Paragemmobacter</taxon>
    </lineage>
</organism>
<evidence type="ECO:0000313" key="3">
    <source>
        <dbReference type="EMBL" id="NBE07875.1"/>
    </source>
</evidence>
<evidence type="ECO:0000313" key="4">
    <source>
        <dbReference type="Proteomes" id="UP001517376"/>
    </source>
</evidence>
<dbReference type="PROSITE" id="PS00330">
    <property type="entry name" value="HEMOLYSIN_CALCIUM"/>
    <property type="match status" value="2"/>
</dbReference>
<protein>
    <recommendedName>
        <fullName evidence="5">Calcium-binding protein</fullName>
    </recommendedName>
</protein>
<comment type="caution">
    <text evidence="3">The sequence shown here is derived from an EMBL/GenBank/DDBJ whole genome shotgun (WGS) entry which is preliminary data.</text>
</comment>
<evidence type="ECO:0000256" key="1">
    <source>
        <dbReference type="ARBA" id="ARBA00004613"/>
    </source>
</evidence>
<gene>
    <name evidence="3" type="ORF">GU920_10025</name>
</gene>
<dbReference type="InterPro" id="IPR050557">
    <property type="entry name" value="RTX_toxin/Mannuronan_C5-epim"/>
</dbReference>
<proteinExistence type="predicted"/>
<evidence type="ECO:0008006" key="5">
    <source>
        <dbReference type="Google" id="ProtNLM"/>
    </source>
</evidence>
<keyword evidence="4" id="KW-1185">Reference proteome</keyword>
<dbReference type="EMBL" id="JAAATW010000002">
    <property type="protein sequence ID" value="NBE07875.1"/>
    <property type="molecule type" value="Genomic_DNA"/>
</dbReference>
<sequence>MPFLSPSFRINTSTYDEQTQPAVAVLRDGRVAVAWTDNSNIQDVTQGRDVRARVIDAAGPGTSLDFKVNTEAPVATFFNNRSQFTPDIVALPNGGFTIAYTDTQVTSDTAFRSTTALRSFDAEGTATGPQRLVFPSADPAGNNTVFPGNVSLVALRDGGLAFSGTTTVDWVLPFDPGRKLMINTLSPDGTLGTLFSGAGDVTGDQIKPELTRLSNGNIAVAYLSNEGRPSFDYDLRIQIRTPAGTAVGTEIVVPSRNPFGNTDMAYSITALNNGRFVVTWHQPITNDERLAGQTPDILARIYNANGTPIGGEIAVHPADGVGQLNPIVAAQPNGSFLIVWEENAGSSGGNYLRARLFNADGTAAGSIFSLGDGRGEMRNVDITITNDGRYLIVWQDQNNLPGDPDGFAIRGQYIDPRIAAVNWAGRVIAEQYVGTDFGDSFNGGKGNDTIWGGLGEDTFLLDAGRDTLHGGGGNDTFHVTSTDRVVEAAGEGTADRVIAYTSFTLAAGQEVEILQAAEIRTTTPMELRGNSGSNQIIGNASANRLFGAIGNDTISGGDGSDTIIGGLGRDRLTGGAAADTFVLMPGARNADTITDFTPGSDILQLSAADFGAELITGALDPSQFVSNRGGRATTADHRLIYENDNGRLYFDADGSGDGARVLIATLLGAPALTADDLLLI</sequence>
<dbReference type="InterPro" id="IPR011049">
    <property type="entry name" value="Serralysin-like_metalloprot_C"/>
</dbReference>
<dbReference type="Gene3D" id="2.150.10.10">
    <property type="entry name" value="Serralysin-like metalloprotease, C-terminal"/>
    <property type="match status" value="2"/>
</dbReference>
<dbReference type="InterPro" id="IPR001343">
    <property type="entry name" value="Hemolysn_Ca-bd"/>
</dbReference>
<dbReference type="RefSeq" id="WP_161766886.1">
    <property type="nucleotide sequence ID" value="NZ_JAAATW010000002.1"/>
</dbReference>
<comment type="subcellular location">
    <subcellularLocation>
        <location evidence="1">Secreted</location>
    </subcellularLocation>
</comment>
<dbReference type="Pfam" id="PF00353">
    <property type="entry name" value="HemolysinCabind"/>
    <property type="match status" value="3"/>
</dbReference>
<keyword evidence="2" id="KW-0964">Secreted</keyword>
<dbReference type="Proteomes" id="UP001517376">
    <property type="component" value="Unassembled WGS sequence"/>
</dbReference>
<reference evidence="4" key="1">
    <citation type="submission" date="2020-01" db="EMBL/GenBank/DDBJ databases">
        <title>Sphingomonas sp. strain CSW-10.</title>
        <authorList>
            <person name="Chen W.-M."/>
        </authorList>
    </citation>
    <scope>NUCLEOTIDE SEQUENCE [LARGE SCALE GENOMIC DNA]</scope>
    <source>
        <strain evidence="4">CCP-1</strain>
    </source>
</reference>
<dbReference type="PANTHER" id="PTHR38340:SF1">
    <property type="entry name" value="S-LAYER PROTEIN"/>
    <property type="match status" value="1"/>
</dbReference>
<dbReference type="PANTHER" id="PTHR38340">
    <property type="entry name" value="S-LAYER PROTEIN"/>
    <property type="match status" value="1"/>
</dbReference>
<name>A0ABW9Y5N3_9RHOB</name>
<dbReference type="PRINTS" id="PR00313">
    <property type="entry name" value="CABNDNGRPT"/>
</dbReference>